<dbReference type="InterPro" id="IPR036514">
    <property type="entry name" value="SGNH_hydro_sf"/>
</dbReference>
<organism evidence="2 3">
    <name type="scientific">Boudabousia marimammalium</name>
    <dbReference type="NCBI Taxonomy" id="156892"/>
    <lineage>
        <taxon>Bacteria</taxon>
        <taxon>Bacillati</taxon>
        <taxon>Actinomycetota</taxon>
        <taxon>Actinomycetes</taxon>
        <taxon>Actinomycetales</taxon>
        <taxon>Actinomycetaceae</taxon>
        <taxon>Boudabousia</taxon>
    </lineage>
</organism>
<name>A0A1Q5PRM9_9ACTO</name>
<proteinExistence type="predicted"/>
<comment type="caution">
    <text evidence="2">The sequence shown here is derived from an EMBL/GenBank/DDBJ whole genome shotgun (WGS) entry which is preliminary data.</text>
</comment>
<gene>
    <name evidence="2" type="ORF">BM477_01965</name>
</gene>
<dbReference type="STRING" id="156892.BM477_01965"/>
<keyword evidence="3" id="KW-1185">Reference proteome</keyword>
<sequence length="191" mass="20902">MTRLIILGDELVAGTGDMRGLGWVGRAVARTEFTSETHVISLPVPHENTSDLAARWESEVMRRLGPDDEPLYAAVAMGVHDIPAGIAGARTRLNLANTLDGLYKLGARCMLVGPPPLPGVDSASIEALVKIGKEVAHRRNIPWVDTYTPLVNHEHWRAEFLEPGASYPGQSGYGLLTWVVLHEGWYEWLSA</sequence>
<dbReference type="InterPro" id="IPR013830">
    <property type="entry name" value="SGNH_hydro"/>
</dbReference>
<dbReference type="EMBL" id="MPDM01000002">
    <property type="protein sequence ID" value="OKL50183.1"/>
    <property type="molecule type" value="Genomic_DNA"/>
</dbReference>
<evidence type="ECO:0000313" key="3">
    <source>
        <dbReference type="Proteomes" id="UP000186465"/>
    </source>
</evidence>
<feature type="domain" description="SGNH hydrolase-type esterase" evidence="1">
    <location>
        <begin position="7"/>
        <end position="173"/>
    </location>
</feature>
<dbReference type="Pfam" id="PF13472">
    <property type="entry name" value="Lipase_GDSL_2"/>
    <property type="match status" value="1"/>
</dbReference>
<reference evidence="3" key="1">
    <citation type="submission" date="2016-11" db="EMBL/GenBank/DDBJ databases">
        <title>Actinomyces gypaetusis sp. nov. isolated from Gypaetus barbatus in Qinghai Tibet Plateau China.</title>
        <authorList>
            <person name="Meng X."/>
        </authorList>
    </citation>
    <scope>NUCLEOTIDE SEQUENCE [LARGE SCALE GENOMIC DNA]</scope>
    <source>
        <strain evidence="3">DSM 15383</strain>
    </source>
</reference>
<accession>A0A1Q5PRM9</accession>
<dbReference type="AlphaFoldDB" id="A0A1Q5PRM9"/>
<dbReference type="SUPFAM" id="SSF52266">
    <property type="entry name" value="SGNH hydrolase"/>
    <property type="match status" value="1"/>
</dbReference>
<evidence type="ECO:0000313" key="2">
    <source>
        <dbReference type="EMBL" id="OKL50183.1"/>
    </source>
</evidence>
<protein>
    <submittedName>
        <fullName evidence="2">Lysophospholipase</fullName>
    </submittedName>
</protein>
<dbReference type="Proteomes" id="UP000186465">
    <property type="component" value="Unassembled WGS sequence"/>
</dbReference>
<dbReference type="Gene3D" id="3.40.50.1110">
    <property type="entry name" value="SGNH hydrolase"/>
    <property type="match status" value="1"/>
</dbReference>
<dbReference type="OrthoDB" id="5196031at2"/>
<evidence type="ECO:0000259" key="1">
    <source>
        <dbReference type="Pfam" id="PF13472"/>
    </source>
</evidence>
<dbReference type="RefSeq" id="WP_075361008.1">
    <property type="nucleotide sequence ID" value="NZ_MPDM01000002.1"/>
</dbReference>